<feature type="chain" id="PRO_5002263039" description="Secreted protein" evidence="1">
    <location>
        <begin position="21"/>
        <end position="73"/>
    </location>
</feature>
<evidence type="ECO:0000256" key="1">
    <source>
        <dbReference type="SAM" id="SignalP"/>
    </source>
</evidence>
<dbReference type="AlphaFoldDB" id="A0A0D3G8C9"/>
<dbReference type="Gramene" id="OBART05G18590.1">
    <property type="protein sequence ID" value="OBART05G18590.1"/>
    <property type="gene ID" value="OBART05G18590"/>
</dbReference>
<dbReference type="PaxDb" id="65489-OBART05G18590.1"/>
<organism evidence="2">
    <name type="scientific">Oryza barthii</name>
    <dbReference type="NCBI Taxonomy" id="65489"/>
    <lineage>
        <taxon>Eukaryota</taxon>
        <taxon>Viridiplantae</taxon>
        <taxon>Streptophyta</taxon>
        <taxon>Embryophyta</taxon>
        <taxon>Tracheophyta</taxon>
        <taxon>Spermatophyta</taxon>
        <taxon>Magnoliopsida</taxon>
        <taxon>Liliopsida</taxon>
        <taxon>Poales</taxon>
        <taxon>Poaceae</taxon>
        <taxon>BOP clade</taxon>
        <taxon>Oryzoideae</taxon>
        <taxon>Oryzeae</taxon>
        <taxon>Oryzinae</taxon>
        <taxon>Oryza</taxon>
    </lineage>
</organism>
<dbReference type="Proteomes" id="UP000026960">
    <property type="component" value="Chromosome 5"/>
</dbReference>
<evidence type="ECO:0000313" key="3">
    <source>
        <dbReference type="Proteomes" id="UP000026960"/>
    </source>
</evidence>
<keyword evidence="3" id="KW-1185">Reference proteome</keyword>
<evidence type="ECO:0000313" key="2">
    <source>
        <dbReference type="EnsemblPlants" id="OBART05G18590.1"/>
    </source>
</evidence>
<reference evidence="2" key="1">
    <citation type="journal article" date="2009" name="Rice">
        <title>De Novo Next Generation Sequencing of Plant Genomes.</title>
        <authorList>
            <person name="Rounsley S."/>
            <person name="Marri P.R."/>
            <person name="Yu Y."/>
            <person name="He R."/>
            <person name="Sisneros N."/>
            <person name="Goicoechea J.L."/>
            <person name="Lee S.J."/>
            <person name="Angelova A."/>
            <person name="Kudrna D."/>
            <person name="Luo M."/>
            <person name="Affourtit J."/>
            <person name="Desany B."/>
            <person name="Knight J."/>
            <person name="Niazi F."/>
            <person name="Egholm M."/>
            <person name="Wing R.A."/>
        </authorList>
    </citation>
    <scope>NUCLEOTIDE SEQUENCE [LARGE SCALE GENOMIC DNA]</scope>
    <source>
        <strain evidence="2">cv. IRGC 105608</strain>
    </source>
</reference>
<proteinExistence type="predicted"/>
<reference evidence="2" key="2">
    <citation type="submission" date="2015-03" db="UniProtKB">
        <authorList>
            <consortium name="EnsemblPlants"/>
        </authorList>
    </citation>
    <scope>IDENTIFICATION</scope>
</reference>
<keyword evidence="1" id="KW-0732">Signal</keyword>
<name>A0A0D3G8C9_9ORYZ</name>
<feature type="signal peptide" evidence="1">
    <location>
        <begin position="1"/>
        <end position="20"/>
    </location>
</feature>
<accession>A0A0D3G8C9</accession>
<dbReference type="HOGENOM" id="CLU_2708707_0_0_1"/>
<protein>
    <recommendedName>
        <fullName evidence="4">Secreted protein</fullName>
    </recommendedName>
</protein>
<dbReference type="EnsemblPlants" id="OBART05G18590.1">
    <property type="protein sequence ID" value="OBART05G18590.1"/>
    <property type="gene ID" value="OBART05G18590"/>
</dbReference>
<sequence length="73" mass="7830">MSSFLLHFLLPLSLPLLSLFSSPFGRIGGGGGRGLERRRRRAGEGRATACPIIGGLEEDADKSWGGYRGDPQD</sequence>
<evidence type="ECO:0008006" key="4">
    <source>
        <dbReference type="Google" id="ProtNLM"/>
    </source>
</evidence>